<reference evidence="1" key="2">
    <citation type="submission" date="2020-05" db="UniProtKB">
        <authorList>
            <consortium name="EnsemblMetazoa"/>
        </authorList>
    </citation>
    <scope>IDENTIFICATION</scope>
    <source>
        <strain evidence="1">ACHKN1017</strain>
    </source>
</reference>
<dbReference type="AlphaFoldDB" id="A0A182KI87"/>
<dbReference type="VEuPathDB" id="VectorBase:ACHR014178"/>
<sequence>MRCTGIQPKLSPTIGVKLVKLQPTIVSLSVSGSSISCSTVFILSLLISNRFCSHSVIHQARIIQMILSLTSKLSSSMRSTQFLDR</sequence>
<dbReference type="EnsemblMetazoa" id="ACHR014178-RA">
    <property type="protein sequence ID" value="ACHR014178-PA"/>
    <property type="gene ID" value="ACHR014178"/>
</dbReference>
<name>A0A182KI87_9DIPT</name>
<evidence type="ECO:0000313" key="1">
    <source>
        <dbReference type="EnsemblMetazoa" id="ACHR014178-PA"/>
    </source>
</evidence>
<reference evidence="2" key="1">
    <citation type="submission" date="2013-03" db="EMBL/GenBank/DDBJ databases">
        <title>The Genome Sequence of Anopheles christyi ACHKN1017.</title>
        <authorList>
            <consortium name="The Broad Institute Genomics Platform"/>
            <person name="Neafsey D.E."/>
            <person name="Besansky N."/>
            <person name="Walker B."/>
            <person name="Young S.K."/>
            <person name="Zeng Q."/>
            <person name="Gargeya S."/>
            <person name="Fitzgerald M."/>
            <person name="Haas B."/>
            <person name="Abouelleil A."/>
            <person name="Allen A.W."/>
            <person name="Alvarado L."/>
            <person name="Arachchi H.M."/>
            <person name="Berlin A.M."/>
            <person name="Chapman S.B."/>
            <person name="Gainer-Dewar J."/>
            <person name="Goldberg J."/>
            <person name="Griggs A."/>
            <person name="Gujja S."/>
            <person name="Hansen M."/>
            <person name="Howarth C."/>
            <person name="Imamovic A."/>
            <person name="Ireland A."/>
            <person name="Larimer J."/>
            <person name="McCowan C."/>
            <person name="Murphy C."/>
            <person name="Pearson M."/>
            <person name="Poon T.W."/>
            <person name="Priest M."/>
            <person name="Roberts A."/>
            <person name="Saif S."/>
            <person name="Shea T."/>
            <person name="Sisk P."/>
            <person name="Sykes S."/>
            <person name="Wortman J."/>
            <person name="Nusbaum C."/>
            <person name="Birren B."/>
        </authorList>
    </citation>
    <scope>NUCLEOTIDE SEQUENCE [LARGE SCALE GENOMIC DNA]</scope>
    <source>
        <strain evidence="2">ACHKN1017</strain>
    </source>
</reference>
<keyword evidence="2" id="KW-1185">Reference proteome</keyword>
<protein>
    <submittedName>
        <fullName evidence="1">Uncharacterized protein</fullName>
    </submittedName>
</protein>
<proteinExistence type="predicted"/>
<evidence type="ECO:0000313" key="2">
    <source>
        <dbReference type="Proteomes" id="UP000075881"/>
    </source>
</evidence>
<organism evidence="1 2">
    <name type="scientific">Anopheles christyi</name>
    <dbReference type="NCBI Taxonomy" id="43041"/>
    <lineage>
        <taxon>Eukaryota</taxon>
        <taxon>Metazoa</taxon>
        <taxon>Ecdysozoa</taxon>
        <taxon>Arthropoda</taxon>
        <taxon>Hexapoda</taxon>
        <taxon>Insecta</taxon>
        <taxon>Pterygota</taxon>
        <taxon>Neoptera</taxon>
        <taxon>Endopterygota</taxon>
        <taxon>Diptera</taxon>
        <taxon>Nematocera</taxon>
        <taxon>Culicoidea</taxon>
        <taxon>Culicidae</taxon>
        <taxon>Anophelinae</taxon>
        <taxon>Anopheles</taxon>
    </lineage>
</organism>
<accession>A0A182KI87</accession>
<dbReference type="Proteomes" id="UP000075881">
    <property type="component" value="Unassembled WGS sequence"/>
</dbReference>